<keyword evidence="2" id="KW-0813">Transport</keyword>
<protein>
    <submittedName>
        <fullName evidence="8">Inner membrane protein yhjX</fullName>
    </submittedName>
</protein>
<dbReference type="GO" id="GO:0022857">
    <property type="term" value="F:transmembrane transporter activity"/>
    <property type="evidence" value="ECO:0007669"/>
    <property type="project" value="InterPro"/>
</dbReference>
<keyword evidence="5 6" id="KW-0472">Membrane</keyword>
<evidence type="ECO:0000259" key="7">
    <source>
        <dbReference type="PROSITE" id="PS50850"/>
    </source>
</evidence>
<evidence type="ECO:0000256" key="1">
    <source>
        <dbReference type="ARBA" id="ARBA00004141"/>
    </source>
</evidence>
<feature type="domain" description="Major facilitator superfamily (MFS) profile" evidence="7">
    <location>
        <begin position="32"/>
        <end position="458"/>
    </location>
</feature>
<feature type="transmembrane region" description="Helical" evidence="6">
    <location>
        <begin position="165"/>
        <end position="185"/>
    </location>
</feature>
<evidence type="ECO:0000256" key="4">
    <source>
        <dbReference type="ARBA" id="ARBA00022989"/>
    </source>
</evidence>
<dbReference type="PANTHER" id="PTHR43385:SF1">
    <property type="entry name" value="RIBOFLAVIN TRANSPORTER RIBJ"/>
    <property type="match status" value="1"/>
</dbReference>
<evidence type="ECO:0000256" key="3">
    <source>
        <dbReference type="ARBA" id="ARBA00022692"/>
    </source>
</evidence>
<dbReference type="Pfam" id="PF07690">
    <property type="entry name" value="MFS_1"/>
    <property type="match status" value="1"/>
</dbReference>
<gene>
    <name evidence="8" type="primary">yhjX</name>
    <name evidence="8" type="ORF">g.12474</name>
</gene>
<sequence>MVTILHSTTRRLVYPKIIMSVFKKLFTFLIQRSTLALFGAFLIHVTLGTIYTLSNINSYLTSYMRKHGTPGATYGGSMWISSSYAVGQGLSMILGGMIEKRFSARVACFLGCALHSLSVMSTSRSIDYGQLAVLVTYGFLPGFGCGLAYMTPMSNGFGWFPNRKGLVAGTILAGFGIGTFVFNMAQTAYVNPHNLSPLPGANGYFTQDEILDNVPHLFTFLGTIYACMQFVGCCLLFKPPHQSVPCGYKSVPCDERPILADEQQAPTEMSFKKAIRTREFFVLFLVFGITNQGVLFVNSMLKEYAQIFISDDLYLAWTGSMASIANSLGRLVWGLAIDRYSFTICFTLITTIFGTLIFLMPFEFILSSKLLYLLCTLGIFGSFSGWMSTYPVHLSRTFGTRNSGMIYGLIFVSQSIGGILTAFAAHYLIDHYTRFVPFFCVTFLEVLGLSIYHLFYVK</sequence>
<feature type="transmembrane region" description="Helical" evidence="6">
    <location>
        <begin position="435"/>
        <end position="457"/>
    </location>
</feature>
<keyword evidence="4 6" id="KW-1133">Transmembrane helix</keyword>
<comment type="subcellular location">
    <subcellularLocation>
        <location evidence="1">Membrane</location>
        <topology evidence="1">Multi-pass membrane protein</topology>
    </subcellularLocation>
</comment>
<dbReference type="EMBL" id="GGYP01000165">
    <property type="protein sequence ID" value="MDE44936.1"/>
    <property type="molecule type" value="Transcribed_RNA"/>
</dbReference>
<keyword evidence="3 6" id="KW-0812">Transmembrane</keyword>
<dbReference type="PROSITE" id="PS50850">
    <property type="entry name" value="MFS"/>
    <property type="match status" value="1"/>
</dbReference>
<proteinExistence type="predicted"/>
<dbReference type="InterPro" id="IPR020846">
    <property type="entry name" value="MFS_dom"/>
</dbReference>
<dbReference type="Gene3D" id="1.20.1250.20">
    <property type="entry name" value="MFS general substrate transporter like domains"/>
    <property type="match status" value="2"/>
</dbReference>
<feature type="transmembrane region" description="Helical" evidence="6">
    <location>
        <begin position="131"/>
        <end position="153"/>
    </location>
</feature>
<dbReference type="InterPro" id="IPR011701">
    <property type="entry name" value="MFS"/>
</dbReference>
<evidence type="ECO:0000256" key="6">
    <source>
        <dbReference type="SAM" id="Phobius"/>
    </source>
</evidence>
<feature type="transmembrane region" description="Helical" evidence="6">
    <location>
        <begin position="404"/>
        <end position="429"/>
    </location>
</feature>
<dbReference type="InterPro" id="IPR036259">
    <property type="entry name" value="MFS_trans_sf"/>
</dbReference>
<dbReference type="GO" id="GO:0016020">
    <property type="term" value="C:membrane"/>
    <property type="evidence" value="ECO:0007669"/>
    <property type="project" value="UniProtKB-SubCell"/>
</dbReference>
<name>A0A6G1S359_9ACAR</name>
<feature type="transmembrane region" description="Helical" evidence="6">
    <location>
        <begin position="313"/>
        <end position="333"/>
    </location>
</feature>
<feature type="transmembrane region" description="Helical" evidence="6">
    <location>
        <begin position="74"/>
        <end position="95"/>
    </location>
</feature>
<organism evidence="8">
    <name type="scientific">Aceria tosichella</name>
    <name type="common">wheat curl mite</name>
    <dbReference type="NCBI Taxonomy" id="561515"/>
    <lineage>
        <taxon>Eukaryota</taxon>
        <taxon>Metazoa</taxon>
        <taxon>Ecdysozoa</taxon>
        <taxon>Arthropoda</taxon>
        <taxon>Chelicerata</taxon>
        <taxon>Arachnida</taxon>
        <taxon>Acari</taxon>
        <taxon>Acariformes</taxon>
        <taxon>Trombidiformes</taxon>
        <taxon>Prostigmata</taxon>
        <taxon>Eupodina</taxon>
        <taxon>Eriophyoidea</taxon>
        <taxon>Eriophyidae</taxon>
        <taxon>Eriophyinae</taxon>
        <taxon>Aceriini</taxon>
        <taxon>Aceria</taxon>
    </lineage>
</organism>
<feature type="transmembrane region" description="Helical" evidence="6">
    <location>
        <begin position="34"/>
        <end position="54"/>
    </location>
</feature>
<feature type="transmembrane region" description="Helical" evidence="6">
    <location>
        <begin position="280"/>
        <end position="301"/>
    </location>
</feature>
<dbReference type="SUPFAM" id="SSF103473">
    <property type="entry name" value="MFS general substrate transporter"/>
    <property type="match status" value="1"/>
</dbReference>
<dbReference type="InterPro" id="IPR052983">
    <property type="entry name" value="MFS_Riboflavin_Transporter"/>
</dbReference>
<accession>A0A6G1S359</accession>
<evidence type="ECO:0000256" key="5">
    <source>
        <dbReference type="ARBA" id="ARBA00023136"/>
    </source>
</evidence>
<feature type="transmembrane region" description="Helical" evidence="6">
    <location>
        <begin position="340"/>
        <end position="359"/>
    </location>
</feature>
<dbReference type="PANTHER" id="PTHR43385">
    <property type="entry name" value="RIBOFLAVIN TRANSPORTER RIBJ"/>
    <property type="match status" value="1"/>
</dbReference>
<evidence type="ECO:0000256" key="2">
    <source>
        <dbReference type="ARBA" id="ARBA00022448"/>
    </source>
</evidence>
<dbReference type="AlphaFoldDB" id="A0A6G1S359"/>
<evidence type="ECO:0000313" key="8">
    <source>
        <dbReference type="EMBL" id="MDE44936.1"/>
    </source>
</evidence>
<feature type="transmembrane region" description="Helical" evidence="6">
    <location>
        <begin position="371"/>
        <end position="392"/>
    </location>
</feature>
<reference evidence="8" key="1">
    <citation type="submission" date="2018-10" db="EMBL/GenBank/DDBJ databases">
        <title>Transcriptome assembly of Aceria tosichella (Wheat curl mite) Type 2.</title>
        <authorList>
            <person name="Scully E.D."/>
            <person name="Geib S.M."/>
            <person name="Palmer N.A."/>
            <person name="Gupta A.K."/>
            <person name="Sarath G."/>
            <person name="Tatineni S."/>
        </authorList>
    </citation>
    <scope>NUCLEOTIDE SEQUENCE</scope>
    <source>
        <strain evidence="8">LincolnNE</strain>
    </source>
</reference>